<evidence type="ECO:0000256" key="1">
    <source>
        <dbReference type="SAM" id="Coils"/>
    </source>
</evidence>
<keyword evidence="4" id="KW-1185">Reference proteome</keyword>
<comment type="caution">
    <text evidence="3">The sequence shown here is derived from an EMBL/GenBank/DDBJ whole genome shotgun (WGS) entry which is preliminary data.</text>
</comment>
<reference evidence="3 4" key="1">
    <citation type="journal article" date="2018" name="Mol. Plant">
        <title>The genome of Artemisia annua provides insight into the evolution of Asteraceae family and artemisinin biosynthesis.</title>
        <authorList>
            <person name="Shen Q."/>
            <person name="Zhang L."/>
            <person name="Liao Z."/>
            <person name="Wang S."/>
            <person name="Yan T."/>
            <person name="Shi P."/>
            <person name="Liu M."/>
            <person name="Fu X."/>
            <person name="Pan Q."/>
            <person name="Wang Y."/>
            <person name="Lv Z."/>
            <person name="Lu X."/>
            <person name="Zhang F."/>
            <person name="Jiang W."/>
            <person name="Ma Y."/>
            <person name="Chen M."/>
            <person name="Hao X."/>
            <person name="Li L."/>
            <person name="Tang Y."/>
            <person name="Lv G."/>
            <person name="Zhou Y."/>
            <person name="Sun X."/>
            <person name="Brodelius P.E."/>
            <person name="Rose J.K.C."/>
            <person name="Tang K."/>
        </authorList>
    </citation>
    <scope>NUCLEOTIDE SEQUENCE [LARGE SCALE GENOMIC DNA]</scope>
    <source>
        <strain evidence="4">cv. Huhao1</strain>
        <tissue evidence="3">Leaf</tissue>
    </source>
</reference>
<gene>
    <name evidence="3" type="ORF">CTI12_AA090800</name>
</gene>
<accession>A0A2U1PRQ2</accession>
<dbReference type="Pfam" id="PF13963">
    <property type="entry name" value="Transpos_assoc"/>
    <property type="match status" value="1"/>
</dbReference>
<name>A0A2U1PRQ2_ARTAN</name>
<dbReference type="EMBL" id="PKPP01000814">
    <property type="protein sequence ID" value="PWA88439.1"/>
    <property type="molecule type" value="Genomic_DNA"/>
</dbReference>
<evidence type="ECO:0000259" key="2">
    <source>
        <dbReference type="Pfam" id="PF13963"/>
    </source>
</evidence>
<feature type="domain" description="Transposase-associated" evidence="2">
    <location>
        <begin position="3"/>
        <end position="48"/>
    </location>
</feature>
<dbReference type="InterPro" id="IPR029480">
    <property type="entry name" value="Transpos_assoc"/>
</dbReference>
<evidence type="ECO:0000313" key="4">
    <source>
        <dbReference type="Proteomes" id="UP000245207"/>
    </source>
</evidence>
<keyword evidence="1" id="KW-0175">Coiled coil</keyword>
<dbReference type="AlphaFoldDB" id="A0A2U1PRQ2"/>
<protein>
    <recommendedName>
        <fullName evidence="2">Transposase-associated domain-containing protein</fullName>
    </recommendedName>
</protein>
<evidence type="ECO:0000313" key="3">
    <source>
        <dbReference type="EMBL" id="PWA88439.1"/>
    </source>
</evidence>
<proteinExistence type="predicted"/>
<dbReference type="Proteomes" id="UP000245207">
    <property type="component" value="Unassembled WGS sequence"/>
</dbReference>
<feature type="coiled-coil region" evidence="1">
    <location>
        <begin position="132"/>
        <end position="159"/>
    </location>
</feature>
<organism evidence="3 4">
    <name type="scientific">Artemisia annua</name>
    <name type="common">Sweet wormwood</name>
    <dbReference type="NCBI Taxonomy" id="35608"/>
    <lineage>
        <taxon>Eukaryota</taxon>
        <taxon>Viridiplantae</taxon>
        <taxon>Streptophyta</taxon>
        <taxon>Embryophyta</taxon>
        <taxon>Tracheophyta</taxon>
        <taxon>Spermatophyta</taxon>
        <taxon>Magnoliopsida</taxon>
        <taxon>eudicotyledons</taxon>
        <taxon>Gunneridae</taxon>
        <taxon>Pentapetalae</taxon>
        <taxon>asterids</taxon>
        <taxon>campanulids</taxon>
        <taxon>Asterales</taxon>
        <taxon>Asteraceae</taxon>
        <taxon>Asteroideae</taxon>
        <taxon>Anthemideae</taxon>
        <taxon>Artemisiinae</taxon>
        <taxon>Artemisia</taxon>
    </lineage>
</organism>
<sequence length="179" mass="20360">MDKSWIKAHITSKTFKEGVKSFIEFARARSIRGVIACPCLRCCNVNHWDVGKAKAGFANKLFEVGNSEHVDPEKRLEIAREVMQELRPNKKGRPCGHGVGVTKSQVTKFSYELRRMRRQSVSSENRFLLNKVVAQSKEMEKQSRQMKMMEENMNKFIGQLKTAIPAFFAAGTSNAQVYA</sequence>